<dbReference type="EMBL" id="LK031986">
    <property type="protein sequence ID" value="CDY08461.1"/>
    <property type="molecule type" value="Genomic_DNA"/>
</dbReference>
<name>A0A078F4X4_BRANA</name>
<keyword evidence="3" id="KW-1185">Reference proteome</keyword>
<feature type="region of interest" description="Disordered" evidence="1">
    <location>
        <begin position="77"/>
        <end position="98"/>
    </location>
</feature>
<organism evidence="2 3">
    <name type="scientific">Brassica napus</name>
    <name type="common">Rape</name>
    <dbReference type="NCBI Taxonomy" id="3708"/>
    <lineage>
        <taxon>Eukaryota</taxon>
        <taxon>Viridiplantae</taxon>
        <taxon>Streptophyta</taxon>
        <taxon>Embryophyta</taxon>
        <taxon>Tracheophyta</taxon>
        <taxon>Spermatophyta</taxon>
        <taxon>Magnoliopsida</taxon>
        <taxon>eudicotyledons</taxon>
        <taxon>Gunneridae</taxon>
        <taxon>Pentapetalae</taxon>
        <taxon>rosids</taxon>
        <taxon>malvids</taxon>
        <taxon>Brassicales</taxon>
        <taxon>Brassicaceae</taxon>
        <taxon>Brassiceae</taxon>
        <taxon>Brassica</taxon>
    </lineage>
</organism>
<accession>A0A078F4X4</accession>
<dbReference type="PaxDb" id="3708-A0A078F4X4"/>
<evidence type="ECO:0000313" key="3">
    <source>
        <dbReference type="Proteomes" id="UP000028999"/>
    </source>
</evidence>
<proteinExistence type="predicted"/>
<sequence>MAKFGEGDKRWIVEDRPDGTNVHNWHWAETNCLEWQPLHQNQETGEARRRGVRERAQGEDHPRLRAQRLSLLGRRGEGFGREDDLEGGGGRGYAVYLR</sequence>
<protein>
    <submittedName>
        <fullName evidence="2">BnaA05g26970D protein</fullName>
    </submittedName>
</protein>
<dbReference type="Gramene" id="CDY08461">
    <property type="protein sequence ID" value="CDY08461"/>
    <property type="gene ID" value="GSBRNA2T00000228001"/>
</dbReference>
<dbReference type="STRING" id="3708.A0A078F4X4"/>
<dbReference type="Proteomes" id="UP000028999">
    <property type="component" value="Unassembled WGS sequence"/>
</dbReference>
<evidence type="ECO:0000256" key="1">
    <source>
        <dbReference type="SAM" id="MobiDB-lite"/>
    </source>
</evidence>
<feature type="region of interest" description="Disordered" evidence="1">
    <location>
        <begin position="39"/>
        <end position="64"/>
    </location>
</feature>
<reference evidence="2 3" key="1">
    <citation type="journal article" date="2014" name="Science">
        <title>Plant genetics. Early allopolyploid evolution in the post-Neolithic Brassica napus oilseed genome.</title>
        <authorList>
            <person name="Chalhoub B."/>
            <person name="Denoeud F."/>
            <person name="Liu S."/>
            <person name="Parkin I.A."/>
            <person name="Tang H."/>
            <person name="Wang X."/>
            <person name="Chiquet J."/>
            <person name="Belcram H."/>
            <person name="Tong C."/>
            <person name="Samans B."/>
            <person name="Correa M."/>
            <person name="Da Silva C."/>
            <person name="Just J."/>
            <person name="Falentin C."/>
            <person name="Koh C.S."/>
            <person name="Le Clainche I."/>
            <person name="Bernard M."/>
            <person name="Bento P."/>
            <person name="Noel B."/>
            <person name="Labadie K."/>
            <person name="Alberti A."/>
            <person name="Charles M."/>
            <person name="Arnaud D."/>
            <person name="Guo H."/>
            <person name="Daviaud C."/>
            <person name="Alamery S."/>
            <person name="Jabbari K."/>
            <person name="Zhao M."/>
            <person name="Edger P.P."/>
            <person name="Chelaifa H."/>
            <person name="Tack D."/>
            <person name="Lassalle G."/>
            <person name="Mestiri I."/>
            <person name="Schnel N."/>
            <person name="Le Paslier M.C."/>
            <person name="Fan G."/>
            <person name="Renault V."/>
            <person name="Bayer P.E."/>
            <person name="Golicz A.A."/>
            <person name="Manoli S."/>
            <person name="Lee T.H."/>
            <person name="Thi V.H."/>
            <person name="Chalabi S."/>
            <person name="Hu Q."/>
            <person name="Fan C."/>
            <person name="Tollenaere R."/>
            <person name="Lu Y."/>
            <person name="Battail C."/>
            <person name="Shen J."/>
            <person name="Sidebottom C.H."/>
            <person name="Wang X."/>
            <person name="Canaguier A."/>
            <person name="Chauveau A."/>
            <person name="Berard A."/>
            <person name="Deniot G."/>
            <person name="Guan M."/>
            <person name="Liu Z."/>
            <person name="Sun F."/>
            <person name="Lim Y.P."/>
            <person name="Lyons E."/>
            <person name="Town C.D."/>
            <person name="Bancroft I."/>
            <person name="Wang X."/>
            <person name="Meng J."/>
            <person name="Ma J."/>
            <person name="Pires J.C."/>
            <person name="King G.J."/>
            <person name="Brunel D."/>
            <person name="Delourme R."/>
            <person name="Renard M."/>
            <person name="Aury J.M."/>
            <person name="Adams K.L."/>
            <person name="Batley J."/>
            <person name="Snowdon R.J."/>
            <person name="Tost J."/>
            <person name="Edwards D."/>
            <person name="Zhou Y."/>
            <person name="Hua W."/>
            <person name="Sharpe A.G."/>
            <person name="Paterson A.H."/>
            <person name="Guan C."/>
            <person name="Wincker P."/>
        </authorList>
    </citation>
    <scope>NUCLEOTIDE SEQUENCE [LARGE SCALE GENOMIC DNA]</scope>
    <source>
        <strain evidence="3">cv. Darmor-bzh</strain>
    </source>
</reference>
<gene>
    <name evidence="2" type="primary">BnaA05g26970D</name>
    <name evidence="2" type="ORF">GSBRNA2T00000228001</name>
</gene>
<evidence type="ECO:0000313" key="2">
    <source>
        <dbReference type="EMBL" id="CDY08461.1"/>
    </source>
</evidence>
<dbReference type="AlphaFoldDB" id="A0A078F4X4"/>
<feature type="compositionally biased region" description="Basic and acidic residues" evidence="1">
    <location>
        <begin position="45"/>
        <end position="63"/>
    </location>
</feature>